<gene>
    <name evidence="3" type="ORF">ABB25_01415</name>
    <name evidence="4" type="ORF">H4O09_03320</name>
</gene>
<feature type="transmembrane region" description="Helical" evidence="1">
    <location>
        <begin position="145"/>
        <end position="162"/>
    </location>
</feature>
<keyword evidence="5" id="KW-1185">Reference proteome</keyword>
<dbReference type="EMBL" id="LDJH01000003">
    <property type="protein sequence ID" value="KRG60469.1"/>
    <property type="molecule type" value="Genomic_DNA"/>
</dbReference>
<dbReference type="STRING" id="266128.ABB25_01415"/>
<accession>A0A0R0BTD6</accession>
<feature type="transmembrane region" description="Helical" evidence="1">
    <location>
        <begin position="207"/>
        <end position="225"/>
    </location>
</feature>
<dbReference type="EMBL" id="JACIUV010000001">
    <property type="protein sequence ID" value="MBB1116098.1"/>
    <property type="molecule type" value="Genomic_DNA"/>
</dbReference>
<keyword evidence="4" id="KW-0482">Metalloprotease</keyword>
<reference evidence="3 5" key="1">
    <citation type="submission" date="2015-05" db="EMBL/GenBank/DDBJ databases">
        <title>Genome sequencing and analysis of members of genus Stenotrophomonas.</title>
        <authorList>
            <person name="Patil P.P."/>
            <person name="Midha S."/>
            <person name="Patil P.B."/>
        </authorList>
    </citation>
    <scope>NUCLEOTIDE SEQUENCE [LARGE SCALE GENOMIC DNA]</scope>
    <source>
        <strain evidence="3 5">DSM 17805</strain>
    </source>
</reference>
<dbReference type="AlphaFoldDB" id="A0A0R0BTD6"/>
<keyword evidence="1" id="KW-0472">Membrane</keyword>
<keyword evidence="4" id="KW-0645">Protease</keyword>
<proteinExistence type="predicted"/>
<evidence type="ECO:0000256" key="1">
    <source>
        <dbReference type="SAM" id="Phobius"/>
    </source>
</evidence>
<dbReference type="Proteomes" id="UP000051254">
    <property type="component" value="Unassembled WGS sequence"/>
</dbReference>
<dbReference type="InterPro" id="IPR003675">
    <property type="entry name" value="Rce1/LyrA-like_dom"/>
</dbReference>
<dbReference type="RefSeq" id="WP_057662655.1">
    <property type="nucleotide sequence ID" value="NZ_JACIUV010000001.1"/>
</dbReference>
<evidence type="ECO:0000259" key="2">
    <source>
        <dbReference type="Pfam" id="PF02517"/>
    </source>
</evidence>
<dbReference type="Pfam" id="PF02517">
    <property type="entry name" value="Rce1-like"/>
    <property type="match status" value="1"/>
</dbReference>
<comment type="caution">
    <text evidence="3">The sequence shown here is derived from an EMBL/GenBank/DDBJ whole genome shotgun (WGS) entry which is preliminary data.</text>
</comment>
<reference evidence="4 6" key="2">
    <citation type="submission" date="2020-08" db="EMBL/GenBank/DDBJ databases">
        <title>Stenotrophomonas sp. W1S232.</title>
        <authorList>
            <person name="Deng Y."/>
        </authorList>
    </citation>
    <scope>NUCLEOTIDE SEQUENCE [LARGE SCALE GENOMIC DNA]</scope>
    <source>
        <strain evidence="4 6">W1S232</strain>
    </source>
</reference>
<feature type="transmembrane region" description="Helical" evidence="1">
    <location>
        <begin position="174"/>
        <end position="195"/>
    </location>
</feature>
<protein>
    <submittedName>
        <fullName evidence="4">CPBP family intramembrane metalloprotease</fullName>
    </submittedName>
</protein>
<keyword evidence="4" id="KW-0378">Hydrolase</keyword>
<evidence type="ECO:0000313" key="5">
    <source>
        <dbReference type="Proteomes" id="UP000051254"/>
    </source>
</evidence>
<dbReference type="GO" id="GO:0008237">
    <property type="term" value="F:metallopeptidase activity"/>
    <property type="evidence" value="ECO:0007669"/>
    <property type="project" value="UniProtKB-KW"/>
</dbReference>
<sequence length="257" mass="27087">MKQPPPPPFLSPSASTAAWVGFTADTLLAIGLMLVLSLFAGICLALFNVSSGQNQAAPGVLAQMLIAIVATGGTAAVLYLWRRRATAAEKAASLQAIHRRRTWVTSVLAGAAVFVGSLVVSWLFSRLSALPAPSNNALMQQAREQYPVLLVVFAVGLAPLYEELLFRRVLFGRLAAAGLVLPGIVLSSLLFAVVHEIPGLSANSWPGMLQLWLIYGGMGAVFAWLYQRTGTLLAPILAHAVNNGAALIMLMLGLSSG</sequence>
<keyword evidence="1" id="KW-1133">Transmembrane helix</keyword>
<dbReference type="PANTHER" id="PTHR36435">
    <property type="entry name" value="SLR1288 PROTEIN"/>
    <property type="match status" value="1"/>
</dbReference>
<accession>A0A7W3UYA7</accession>
<dbReference type="GO" id="GO:0004175">
    <property type="term" value="F:endopeptidase activity"/>
    <property type="evidence" value="ECO:0007669"/>
    <property type="project" value="UniProtKB-ARBA"/>
</dbReference>
<feature type="domain" description="CAAX prenyl protease 2/Lysostaphin resistance protein A-like" evidence="2">
    <location>
        <begin position="147"/>
        <end position="244"/>
    </location>
</feature>
<feature type="transmembrane region" description="Helical" evidence="1">
    <location>
        <begin position="60"/>
        <end position="81"/>
    </location>
</feature>
<dbReference type="Proteomes" id="UP000550609">
    <property type="component" value="Unassembled WGS sequence"/>
</dbReference>
<dbReference type="PATRIC" id="fig|266128.3.peg.1761"/>
<organism evidence="3 5">
    <name type="scientific">Stenotrophomonas koreensis</name>
    <dbReference type="NCBI Taxonomy" id="266128"/>
    <lineage>
        <taxon>Bacteria</taxon>
        <taxon>Pseudomonadati</taxon>
        <taxon>Pseudomonadota</taxon>
        <taxon>Gammaproteobacteria</taxon>
        <taxon>Lysobacterales</taxon>
        <taxon>Lysobacteraceae</taxon>
        <taxon>Stenotrophomonas</taxon>
    </lineage>
</organism>
<dbReference type="GO" id="GO:0080120">
    <property type="term" value="P:CAAX-box protein maturation"/>
    <property type="evidence" value="ECO:0007669"/>
    <property type="project" value="UniProtKB-ARBA"/>
</dbReference>
<dbReference type="InterPro" id="IPR052710">
    <property type="entry name" value="CAAX_protease"/>
</dbReference>
<feature type="transmembrane region" description="Helical" evidence="1">
    <location>
        <begin position="27"/>
        <end position="48"/>
    </location>
</feature>
<feature type="transmembrane region" description="Helical" evidence="1">
    <location>
        <begin position="232"/>
        <end position="254"/>
    </location>
</feature>
<dbReference type="OrthoDB" id="6024813at2"/>
<dbReference type="PANTHER" id="PTHR36435:SF1">
    <property type="entry name" value="CAAX AMINO TERMINAL PROTEASE FAMILY PROTEIN"/>
    <property type="match status" value="1"/>
</dbReference>
<name>A0A0R0BTD6_9GAMM</name>
<feature type="transmembrane region" description="Helical" evidence="1">
    <location>
        <begin position="102"/>
        <end position="125"/>
    </location>
</feature>
<keyword evidence="1" id="KW-0812">Transmembrane</keyword>
<evidence type="ECO:0000313" key="4">
    <source>
        <dbReference type="EMBL" id="MBB1116098.1"/>
    </source>
</evidence>
<evidence type="ECO:0000313" key="3">
    <source>
        <dbReference type="EMBL" id="KRG60469.1"/>
    </source>
</evidence>
<evidence type="ECO:0000313" key="6">
    <source>
        <dbReference type="Proteomes" id="UP000550609"/>
    </source>
</evidence>